<evidence type="ECO:0000256" key="2">
    <source>
        <dbReference type="ARBA" id="ARBA00022448"/>
    </source>
</evidence>
<dbReference type="NCBIfam" id="TIGR02473">
    <property type="entry name" value="flagell_FliJ"/>
    <property type="match status" value="1"/>
</dbReference>
<dbReference type="InterPro" id="IPR018006">
    <property type="entry name" value="Flag_FliJ_proteobac"/>
</dbReference>
<dbReference type="PIRSF" id="PIRSF019404">
    <property type="entry name" value="FliJ"/>
    <property type="match status" value="1"/>
</dbReference>
<gene>
    <name evidence="10" type="ORF">KBTEX_00024</name>
</gene>
<comment type="subcellular location">
    <subcellularLocation>
        <location evidence="1">Cell membrane</location>
        <topology evidence="1">Peripheral membrane protein</topology>
        <orientation evidence="1">Cytoplasmic side</orientation>
    </subcellularLocation>
</comment>
<dbReference type="InterPro" id="IPR012823">
    <property type="entry name" value="Flagell_FliJ"/>
</dbReference>
<sequence>MQPIQRLAGERAREDARRLAGRRDDAEQERERLAQLQGFRREYEQRFAVSGQAGMDAHRLRDYNAFMARIDTAVRQQRQTVEAVEAEVTALREQWLKSWGDARALDTLVERYRGEERRREAGREQRENDDFAQRVRRGGARDGGRN</sequence>
<dbReference type="AlphaFoldDB" id="A0A5B8R8G5"/>
<evidence type="ECO:0000256" key="9">
    <source>
        <dbReference type="SAM" id="MobiDB-lite"/>
    </source>
</evidence>
<dbReference type="InterPro" id="IPR053716">
    <property type="entry name" value="Flag_assembly_chemotaxis_eff"/>
</dbReference>
<keyword evidence="6" id="KW-0653">Protein transport</keyword>
<feature type="compositionally biased region" description="Basic and acidic residues" evidence="9">
    <location>
        <begin position="8"/>
        <end position="31"/>
    </location>
</feature>
<dbReference type="GO" id="GO:0006935">
    <property type="term" value="P:chemotaxis"/>
    <property type="evidence" value="ECO:0007669"/>
    <property type="project" value="UniProtKB-KW"/>
</dbReference>
<evidence type="ECO:0000256" key="5">
    <source>
        <dbReference type="ARBA" id="ARBA00022795"/>
    </source>
</evidence>
<evidence type="ECO:0000256" key="3">
    <source>
        <dbReference type="ARBA" id="ARBA00022475"/>
    </source>
</evidence>
<organism evidence="10">
    <name type="scientific">uncultured organism</name>
    <dbReference type="NCBI Taxonomy" id="155900"/>
    <lineage>
        <taxon>unclassified sequences</taxon>
        <taxon>environmental samples</taxon>
    </lineage>
</organism>
<reference evidence="10" key="1">
    <citation type="submission" date="2019-06" db="EMBL/GenBank/DDBJ databases">
        <authorList>
            <person name="Murdoch R.W."/>
            <person name="Fathepure B."/>
        </authorList>
    </citation>
    <scope>NUCLEOTIDE SEQUENCE</scope>
</reference>
<dbReference type="GO" id="GO:0003774">
    <property type="term" value="F:cytoskeletal motor activity"/>
    <property type="evidence" value="ECO:0007669"/>
    <property type="project" value="InterPro"/>
</dbReference>
<dbReference type="Gene3D" id="1.10.287.1700">
    <property type="match status" value="1"/>
</dbReference>
<evidence type="ECO:0000256" key="8">
    <source>
        <dbReference type="ARBA" id="ARBA00023225"/>
    </source>
</evidence>
<evidence type="ECO:0000256" key="7">
    <source>
        <dbReference type="ARBA" id="ARBA00023136"/>
    </source>
</evidence>
<dbReference type="EMBL" id="MN079076">
    <property type="protein sequence ID" value="QEA03724.1"/>
    <property type="molecule type" value="Genomic_DNA"/>
</dbReference>
<feature type="region of interest" description="Disordered" evidence="9">
    <location>
        <begin position="1"/>
        <end position="31"/>
    </location>
</feature>
<accession>A0A5B8R8G5</accession>
<keyword evidence="8" id="KW-1006">Bacterial flagellum protein export</keyword>
<evidence type="ECO:0008006" key="11">
    <source>
        <dbReference type="Google" id="ProtNLM"/>
    </source>
</evidence>
<evidence type="ECO:0000313" key="10">
    <source>
        <dbReference type="EMBL" id="QEA03724.1"/>
    </source>
</evidence>
<evidence type="ECO:0000256" key="6">
    <source>
        <dbReference type="ARBA" id="ARBA00022927"/>
    </source>
</evidence>
<evidence type="ECO:0000256" key="4">
    <source>
        <dbReference type="ARBA" id="ARBA00022500"/>
    </source>
</evidence>
<keyword evidence="5" id="KW-1005">Bacterial flagellum biogenesis</keyword>
<dbReference type="InterPro" id="IPR052570">
    <property type="entry name" value="FliJ"/>
</dbReference>
<proteinExistence type="predicted"/>
<keyword evidence="3" id="KW-1003">Cell membrane</keyword>
<dbReference type="PANTHER" id="PTHR38786:SF1">
    <property type="entry name" value="FLAGELLAR FLIJ PROTEIN"/>
    <property type="match status" value="1"/>
</dbReference>
<dbReference type="GO" id="GO:0005886">
    <property type="term" value="C:plasma membrane"/>
    <property type="evidence" value="ECO:0007669"/>
    <property type="project" value="UniProtKB-SubCell"/>
</dbReference>
<evidence type="ECO:0000256" key="1">
    <source>
        <dbReference type="ARBA" id="ARBA00004413"/>
    </source>
</evidence>
<name>A0A5B8R8G5_9ZZZZ</name>
<protein>
    <recommendedName>
        <fullName evidence="11">Flagellar FliJ protein</fullName>
    </recommendedName>
</protein>
<keyword evidence="7" id="KW-0472">Membrane</keyword>
<dbReference type="GO" id="GO:0015031">
    <property type="term" value="P:protein transport"/>
    <property type="evidence" value="ECO:0007669"/>
    <property type="project" value="UniProtKB-KW"/>
</dbReference>
<feature type="region of interest" description="Disordered" evidence="9">
    <location>
        <begin position="114"/>
        <end position="146"/>
    </location>
</feature>
<keyword evidence="2" id="KW-0813">Transport</keyword>
<dbReference type="PANTHER" id="PTHR38786">
    <property type="entry name" value="FLAGELLAR FLIJ PROTEIN"/>
    <property type="match status" value="1"/>
</dbReference>
<keyword evidence="4" id="KW-0145">Chemotaxis</keyword>
<dbReference type="Pfam" id="PF02050">
    <property type="entry name" value="FliJ"/>
    <property type="match status" value="1"/>
</dbReference>